<dbReference type="PANTHER" id="PTHR12526">
    <property type="entry name" value="GLYCOSYLTRANSFERASE"/>
    <property type="match status" value="1"/>
</dbReference>
<dbReference type="CDD" id="cd03801">
    <property type="entry name" value="GT4_PimA-like"/>
    <property type="match status" value="1"/>
</dbReference>
<proteinExistence type="predicted"/>
<evidence type="ECO:0000313" key="2">
    <source>
        <dbReference type="EMBL" id="REC47348.1"/>
    </source>
</evidence>
<feature type="domain" description="Glycosyl transferase family 1" evidence="1">
    <location>
        <begin position="180"/>
        <end position="332"/>
    </location>
</feature>
<gene>
    <name evidence="2" type="ORF">DRF68_13140</name>
</gene>
<accession>A0A3D9B1X7</accession>
<dbReference type="AlphaFoldDB" id="A0A3D9B1X7"/>
<name>A0A3D9B1X7_9FLAO</name>
<keyword evidence="3" id="KW-1185">Reference proteome</keyword>
<sequence>MKTFKQNCSKMKAVFLIIDYVPHQENTIKKLVEKTDGEVLAFHVALFDKTIPEIKNFETHQYNQFTKEDILKKIKDFQPDIIVTAGWMIKEFIWICKQITKEGKIPVVAQSDTPWYGKITQKINSAISPFHLSKAFTHLWVAGYYQYEYARKLGFDNNKILLNSLSADVELFNRVNIEEKKKSYPKNLLFIGRFSEEKGIKELLNAWKDIQDKKQWNLVLVGRGDMKDEISKHNDIIVKDYMSQENLLLEMQNSGAFILPSTFEPWALVIHEAASAGLPIICTDVCGASPHFVINNYNGYKVKPDTALLKNAIEKLISKTDEELLNFSYNSRTLGNSITHDTSIANLLQVIS</sequence>
<reference evidence="2 3" key="1">
    <citation type="journal article" date="2004" name="Emerg. Infect. Dis.">
        <title>Amoebae-resisting bacteria isolated from human nasal swabs by amoebal coculture.</title>
        <authorList>
            <person name="Greub G."/>
            <person name="La Scola B."/>
            <person name="Raoult D."/>
        </authorList>
    </citation>
    <scope>NUCLEOTIDE SEQUENCE [LARGE SCALE GENOMIC DNA]</scope>
    <source>
        <strain evidence="2 3">CCUG 51329</strain>
    </source>
</reference>
<organism evidence="2 3">
    <name type="scientific">Candidatus Chryseobacterium massiliense</name>
    <dbReference type="NCBI Taxonomy" id="204089"/>
    <lineage>
        <taxon>Bacteria</taxon>
        <taxon>Pseudomonadati</taxon>
        <taxon>Bacteroidota</taxon>
        <taxon>Flavobacteriia</taxon>
        <taxon>Flavobacteriales</taxon>
        <taxon>Weeksellaceae</taxon>
        <taxon>Chryseobacterium group</taxon>
        <taxon>Chryseobacterium</taxon>
    </lineage>
</organism>
<dbReference type="InterPro" id="IPR001296">
    <property type="entry name" value="Glyco_trans_1"/>
</dbReference>
<dbReference type="SUPFAM" id="SSF53756">
    <property type="entry name" value="UDP-Glycosyltransferase/glycogen phosphorylase"/>
    <property type="match status" value="1"/>
</dbReference>
<protein>
    <submittedName>
        <fullName evidence="2">Glycoside hydrolase</fullName>
    </submittedName>
</protein>
<evidence type="ECO:0000313" key="3">
    <source>
        <dbReference type="Proteomes" id="UP000256924"/>
    </source>
</evidence>
<keyword evidence="2" id="KW-0378">Hydrolase</keyword>
<dbReference type="Pfam" id="PF00534">
    <property type="entry name" value="Glycos_transf_1"/>
    <property type="match status" value="1"/>
</dbReference>
<dbReference type="GO" id="GO:0016787">
    <property type="term" value="F:hydrolase activity"/>
    <property type="evidence" value="ECO:0007669"/>
    <property type="project" value="UniProtKB-KW"/>
</dbReference>
<comment type="caution">
    <text evidence="2">The sequence shown here is derived from an EMBL/GenBank/DDBJ whole genome shotgun (WGS) entry which is preliminary data.</text>
</comment>
<evidence type="ECO:0000259" key="1">
    <source>
        <dbReference type="Pfam" id="PF00534"/>
    </source>
</evidence>
<dbReference type="Gene3D" id="3.40.50.2000">
    <property type="entry name" value="Glycogen Phosphorylase B"/>
    <property type="match status" value="2"/>
</dbReference>
<dbReference type="PANTHER" id="PTHR12526:SF630">
    <property type="entry name" value="GLYCOSYLTRANSFERASE"/>
    <property type="match status" value="1"/>
</dbReference>
<dbReference type="GO" id="GO:0016757">
    <property type="term" value="F:glycosyltransferase activity"/>
    <property type="evidence" value="ECO:0007669"/>
    <property type="project" value="InterPro"/>
</dbReference>
<dbReference type="EMBL" id="QNVU01000026">
    <property type="protein sequence ID" value="REC47348.1"/>
    <property type="molecule type" value="Genomic_DNA"/>
</dbReference>
<dbReference type="Proteomes" id="UP000256924">
    <property type="component" value="Unassembled WGS sequence"/>
</dbReference>